<evidence type="ECO:0000259" key="6">
    <source>
        <dbReference type="Pfam" id="PF08100"/>
    </source>
</evidence>
<dbReference type="FunFam" id="3.40.50.150:FF:000057">
    <property type="entry name" value="O-methyltransferase ZRP4"/>
    <property type="match status" value="1"/>
</dbReference>
<dbReference type="InterPro" id="IPR016461">
    <property type="entry name" value="COMT-like"/>
</dbReference>
<dbReference type="PANTHER" id="PTHR11746">
    <property type="entry name" value="O-METHYLTRANSFERASE"/>
    <property type="match status" value="1"/>
</dbReference>
<feature type="chain" id="PRO_5035450456" evidence="4">
    <location>
        <begin position="19"/>
        <end position="557"/>
    </location>
</feature>
<evidence type="ECO:0000313" key="8">
    <source>
        <dbReference type="Proteomes" id="UP000796880"/>
    </source>
</evidence>
<dbReference type="Gene3D" id="1.10.10.10">
    <property type="entry name" value="Winged helix-like DNA-binding domain superfamily/Winged helix DNA-binding domain"/>
    <property type="match status" value="1"/>
</dbReference>
<keyword evidence="3" id="KW-0949">S-adenosyl-L-methionine</keyword>
<dbReference type="InterPro" id="IPR036388">
    <property type="entry name" value="WH-like_DNA-bd_sf"/>
</dbReference>
<accession>A0A8K0HG10</accession>
<feature type="domain" description="O-methyltransferase C-terminal" evidence="5">
    <location>
        <begin position="327"/>
        <end position="539"/>
    </location>
</feature>
<evidence type="ECO:0000256" key="3">
    <source>
        <dbReference type="ARBA" id="ARBA00022691"/>
    </source>
</evidence>
<sequence length="557" mass="62710">MYLTISFVLLGLCSLYYGSFLNKQFDNEEHAEQSKGNVIMALTFIPGFNIHASKSTTTSINIQEPARNKLGDGDRNDLEAVGDFSVFVLSRVMSKPASTYGVWSIRVSAGVDGGRPPNLWYVFRAYLFCFVVIIIRNYVDSLIMEHENYSTTVGGQQKEEKRKTIMIMVKLIEEEKADNNQEIHQRSPKIMDVLRGNELFPAQSHLYKHVFNYISSMSLKCAVELGIPDIIHNHGQPITLSDLVPALEIHPSKTSFVHRLMCLLVHSGFFSATRPAVHHINHQDGDREDEEEAYDLTPTSRLLLKDNPSCISPMVLSMLDAALVTPWHFMGDWFRGNRGSSSTPFEIAHNMKIWEYGDQNPEFNSLFNEAMASDSGMMNWVIRDCEPVFEGLVTLVDVGGGTGQVSRIITESFPHLKCTVLDLPHVVGNLPAVGQTENMKFIGGDMFRSIPPANAVLLKTVLHSWSDDKCLEILKKCKGAIPSDGGKVIIIDAVINRNKEEHQVTEVKLFLDMLMMVMTTGRERSEKQWKKLFLEAGFRSYKITPIFGLRSLIEVFP</sequence>
<dbReference type="GO" id="GO:0046983">
    <property type="term" value="F:protein dimerization activity"/>
    <property type="evidence" value="ECO:0007669"/>
    <property type="project" value="InterPro"/>
</dbReference>
<dbReference type="EMBL" id="VOIH02000003">
    <property type="protein sequence ID" value="KAF3451413.1"/>
    <property type="molecule type" value="Genomic_DNA"/>
</dbReference>
<name>A0A8K0HG10_9ROSA</name>
<gene>
    <name evidence="7" type="ORF">FNV43_RR07508</name>
</gene>
<dbReference type="Proteomes" id="UP000796880">
    <property type="component" value="Unassembled WGS sequence"/>
</dbReference>
<dbReference type="InterPro" id="IPR001077">
    <property type="entry name" value="COMT_C"/>
</dbReference>
<proteinExistence type="predicted"/>
<protein>
    <submittedName>
        <fullName evidence="7">Uncharacterized protein</fullName>
    </submittedName>
</protein>
<feature type="signal peptide" evidence="4">
    <location>
        <begin position="1"/>
        <end position="18"/>
    </location>
</feature>
<dbReference type="SUPFAM" id="SSF46785">
    <property type="entry name" value="Winged helix' DNA-binding domain"/>
    <property type="match status" value="1"/>
</dbReference>
<evidence type="ECO:0000259" key="5">
    <source>
        <dbReference type="Pfam" id="PF00891"/>
    </source>
</evidence>
<keyword evidence="4" id="KW-0732">Signal</keyword>
<organism evidence="7 8">
    <name type="scientific">Rhamnella rubrinervis</name>
    <dbReference type="NCBI Taxonomy" id="2594499"/>
    <lineage>
        <taxon>Eukaryota</taxon>
        <taxon>Viridiplantae</taxon>
        <taxon>Streptophyta</taxon>
        <taxon>Embryophyta</taxon>
        <taxon>Tracheophyta</taxon>
        <taxon>Spermatophyta</taxon>
        <taxon>Magnoliopsida</taxon>
        <taxon>eudicotyledons</taxon>
        <taxon>Gunneridae</taxon>
        <taxon>Pentapetalae</taxon>
        <taxon>rosids</taxon>
        <taxon>fabids</taxon>
        <taxon>Rosales</taxon>
        <taxon>Rhamnaceae</taxon>
        <taxon>rhamnoid group</taxon>
        <taxon>Rhamneae</taxon>
        <taxon>Rhamnella</taxon>
    </lineage>
</organism>
<evidence type="ECO:0000256" key="1">
    <source>
        <dbReference type="ARBA" id="ARBA00022603"/>
    </source>
</evidence>
<dbReference type="PROSITE" id="PS51683">
    <property type="entry name" value="SAM_OMT_II"/>
    <property type="match status" value="1"/>
</dbReference>
<dbReference type="OrthoDB" id="2410195at2759"/>
<dbReference type="SUPFAM" id="SSF53335">
    <property type="entry name" value="S-adenosyl-L-methionine-dependent methyltransferases"/>
    <property type="match status" value="1"/>
</dbReference>
<dbReference type="Pfam" id="PF08100">
    <property type="entry name" value="Dimerisation"/>
    <property type="match status" value="1"/>
</dbReference>
<evidence type="ECO:0000313" key="7">
    <source>
        <dbReference type="EMBL" id="KAF3451413.1"/>
    </source>
</evidence>
<dbReference type="Pfam" id="PF00891">
    <property type="entry name" value="Methyltransf_2"/>
    <property type="match status" value="1"/>
</dbReference>
<dbReference type="InterPro" id="IPR012967">
    <property type="entry name" value="COMT_dimerisation"/>
</dbReference>
<evidence type="ECO:0000256" key="4">
    <source>
        <dbReference type="SAM" id="SignalP"/>
    </source>
</evidence>
<keyword evidence="1" id="KW-0489">Methyltransferase</keyword>
<dbReference type="Gene3D" id="3.40.50.150">
    <property type="entry name" value="Vaccinia Virus protein VP39"/>
    <property type="match status" value="1"/>
</dbReference>
<dbReference type="GO" id="GO:0008171">
    <property type="term" value="F:O-methyltransferase activity"/>
    <property type="evidence" value="ECO:0007669"/>
    <property type="project" value="InterPro"/>
</dbReference>
<dbReference type="AlphaFoldDB" id="A0A8K0HG10"/>
<evidence type="ECO:0000256" key="2">
    <source>
        <dbReference type="ARBA" id="ARBA00022679"/>
    </source>
</evidence>
<dbReference type="GO" id="GO:0032259">
    <property type="term" value="P:methylation"/>
    <property type="evidence" value="ECO:0007669"/>
    <property type="project" value="UniProtKB-KW"/>
</dbReference>
<dbReference type="InterPro" id="IPR036390">
    <property type="entry name" value="WH_DNA-bd_sf"/>
</dbReference>
<feature type="domain" description="O-methyltransferase dimerisation" evidence="6">
    <location>
        <begin position="208"/>
        <end position="306"/>
    </location>
</feature>
<dbReference type="FunFam" id="1.10.10.10:FF:000213">
    <property type="entry name" value="Coniferyl alcohol 9-O-methyltransferase"/>
    <property type="match status" value="1"/>
</dbReference>
<reference evidence="7" key="1">
    <citation type="submission" date="2020-03" db="EMBL/GenBank/DDBJ databases">
        <title>A high-quality chromosome-level genome assembly of a woody plant with both climbing and erect habits, Rhamnella rubrinervis.</title>
        <authorList>
            <person name="Lu Z."/>
            <person name="Yang Y."/>
            <person name="Zhu X."/>
            <person name="Sun Y."/>
        </authorList>
    </citation>
    <scope>NUCLEOTIDE SEQUENCE</scope>
    <source>
        <strain evidence="7">BYM</strain>
        <tissue evidence="7">Leaf</tissue>
    </source>
</reference>
<keyword evidence="2" id="KW-0808">Transferase</keyword>
<comment type="caution">
    <text evidence="7">The sequence shown here is derived from an EMBL/GenBank/DDBJ whole genome shotgun (WGS) entry which is preliminary data.</text>
</comment>
<keyword evidence="8" id="KW-1185">Reference proteome</keyword>
<dbReference type="GO" id="GO:0008757">
    <property type="term" value="F:S-adenosylmethionine-dependent methyltransferase activity"/>
    <property type="evidence" value="ECO:0007669"/>
    <property type="project" value="UniProtKB-ARBA"/>
</dbReference>
<dbReference type="InterPro" id="IPR029063">
    <property type="entry name" value="SAM-dependent_MTases_sf"/>
</dbReference>
<dbReference type="GO" id="GO:0009717">
    <property type="term" value="P:isoflavonoid biosynthetic process"/>
    <property type="evidence" value="ECO:0007669"/>
    <property type="project" value="UniProtKB-ARBA"/>
</dbReference>